<dbReference type="EMBL" id="BTGU01000037">
    <property type="protein sequence ID" value="GMN51441.1"/>
    <property type="molecule type" value="Genomic_DNA"/>
</dbReference>
<keyword evidence="2" id="KW-1185">Reference proteome</keyword>
<evidence type="ECO:0000313" key="1">
    <source>
        <dbReference type="EMBL" id="GMN51441.1"/>
    </source>
</evidence>
<dbReference type="Proteomes" id="UP001187192">
    <property type="component" value="Unassembled WGS sequence"/>
</dbReference>
<comment type="caution">
    <text evidence="1">The sequence shown here is derived from an EMBL/GenBank/DDBJ whole genome shotgun (WGS) entry which is preliminary data.</text>
</comment>
<sequence>MREDAWAHVNDNRQKKREKTTCTWVQGRQSSEDEGEDNVHLGARTAIIKREKGKDNGHLGLERKGAWAL</sequence>
<name>A0AA88AY52_FICCA</name>
<organism evidence="1 2">
    <name type="scientific">Ficus carica</name>
    <name type="common">Common fig</name>
    <dbReference type="NCBI Taxonomy" id="3494"/>
    <lineage>
        <taxon>Eukaryota</taxon>
        <taxon>Viridiplantae</taxon>
        <taxon>Streptophyta</taxon>
        <taxon>Embryophyta</taxon>
        <taxon>Tracheophyta</taxon>
        <taxon>Spermatophyta</taxon>
        <taxon>Magnoliopsida</taxon>
        <taxon>eudicotyledons</taxon>
        <taxon>Gunneridae</taxon>
        <taxon>Pentapetalae</taxon>
        <taxon>rosids</taxon>
        <taxon>fabids</taxon>
        <taxon>Rosales</taxon>
        <taxon>Moraceae</taxon>
        <taxon>Ficeae</taxon>
        <taxon>Ficus</taxon>
    </lineage>
</organism>
<protein>
    <submittedName>
        <fullName evidence="1">Uncharacterized protein</fullName>
    </submittedName>
</protein>
<dbReference type="AlphaFoldDB" id="A0AA88AY52"/>
<reference evidence="1" key="1">
    <citation type="submission" date="2023-07" db="EMBL/GenBank/DDBJ databases">
        <title>draft genome sequence of fig (Ficus carica).</title>
        <authorList>
            <person name="Takahashi T."/>
            <person name="Nishimura K."/>
        </authorList>
    </citation>
    <scope>NUCLEOTIDE SEQUENCE</scope>
</reference>
<accession>A0AA88AY52</accession>
<proteinExistence type="predicted"/>
<evidence type="ECO:0000313" key="2">
    <source>
        <dbReference type="Proteomes" id="UP001187192"/>
    </source>
</evidence>
<gene>
    <name evidence="1" type="ORF">TIFTF001_020591</name>
</gene>